<comment type="caution">
    <text evidence="1">The sequence shown here is derived from an EMBL/GenBank/DDBJ whole genome shotgun (WGS) entry which is preliminary data.</text>
</comment>
<protein>
    <submittedName>
        <fullName evidence="1">Uncharacterized protein</fullName>
    </submittedName>
</protein>
<keyword evidence="2" id="KW-1185">Reference proteome</keyword>
<organism evidence="1 2">
    <name type="scientific">Seminavis robusta</name>
    <dbReference type="NCBI Taxonomy" id="568900"/>
    <lineage>
        <taxon>Eukaryota</taxon>
        <taxon>Sar</taxon>
        <taxon>Stramenopiles</taxon>
        <taxon>Ochrophyta</taxon>
        <taxon>Bacillariophyta</taxon>
        <taxon>Bacillariophyceae</taxon>
        <taxon>Bacillariophycidae</taxon>
        <taxon>Naviculales</taxon>
        <taxon>Naviculaceae</taxon>
        <taxon>Seminavis</taxon>
    </lineage>
</organism>
<proteinExistence type="predicted"/>
<dbReference type="AlphaFoldDB" id="A0A9N8EKD8"/>
<sequence>MEGYMDYIIDPIIETALGVTDSVFRMELRPLVSKIPQEARDVTVNNKKSPFRDYLKRYLMNQAGPESIQDVDILTMTRIQLAFEKGPSIGSSCQVSQGDSHWCAPFLLPVGLFAMCPKLKKSQDKYS</sequence>
<evidence type="ECO:0000313" key="1">
    <source>
        <dbReference type="EMBL" id="CAB9522692.1"/>
    </source>
</evidence>
<evidence type="ECO:0000313" key="2">
    <source>
        <dbReference type="Proteomes" id="UP001153069"/>
    </source>
</evidence>
<reference evidence="1" key="1">
    <citation type="submission" date="2020-06" db="EMBL/GenBank/DDBJ databases">
        <authorList>
            <consortium name="Plant Systems Biology data submission"/>
        </authorList>
    </citation>
    <scope>NUCLEOTIDE SEQUENCE</scope>
    <source>
        <strain evidence="1">D6</strain>
    </source>
</reference>
<name>A0A9N8EKD8_9STRA</name>
<dbReference type="EMBL" id="CAICTM010001329">
    <property type="protein sequence ID" value="CAB9522692.1"/>
    <property type="molecule type" value="Genomic_DNA"/>
</dbReference>
<gene>
    <name evidence="1" type="ORF">SEMRO_1331_G263480.1</name>
</gene>
<dbReference type="Proteomes" id="UP001153069">
    <property type="component" value="Unassembled WGS sequence"/>
</dbReference>
<accession>A0A9N8EKD8</accession>